<keyword evidence="6 16" id="KW-0963">Cytoplasm</keyword>
<dbReference type="SUPFAM" id="SSF46938">
    <property type="entry name" value="CRAL/TRIO N-terminal domain"/>
    <property type="match status" value="1"/>
</dbReference>
<keyword evidence="5 16" id="KW-0813">Transport</keyword>
<dbReference type="EMBL" id="SWFT01000096">
    <property type="protein sequence ID" value="KAA8901977.1"/>
    <property type="molecule type" value="Genomic_DNA"/>
</dbReference>
<dbReference type="RefSeq" id="XP_034012164.1">
    <property type="nucleotide sequence ID" value="XM_034155745.1"/>
</dbReference>
<comment type="catalytic activity">
    <reaction evidence="14">
        <text>a 1,2-diacyl-sn-glycero-3-phospho-(1D-myo-inositol)(in) = a 1,2-diacyl-sn-glycero-3-phospho-(1D-myo-inositol)(out)</text>
        <dbReference type="Rhea" id="RHEA:38691"/>
        <dbReference type="ChEBI" id="CHEBI:57880"/>
    </reaction>
    <physiologicalReaction direction="left-to-right" evidence="14">
        <dbReference type="Rhea" id="RHEA:38692"/>
    </physiologicalReaction>
</comment>
<dbReference type="VEuPathDB" id="FungiDB:DIURU_003028"/>
<feature type="domain" description="CRAL-TRIO" evidence="18">
    <location>
        <begin position="204"/>
        <end position="343"/>
    </location>
</feature>
<dbReference type="Proteomes" id="UP000449547">
    <property type="component" value="Unassembled WGS sequence"/>
</dbReference>
<protein>
    <recommendedName>
        <fullName evidence="4 16">Phosphatidylinositol transfer protein SFH5</fullName>
        <shortName evidence="16">PITP SFH5</shortName>
    </recommendedName>
</protein>
<evidence type="ECO:0000256" key="7">
    <source>
        <dbReference type="ARBA" id="ARBA00022617"/>
    </source>
</evidence>
<dbReference type="InterPro" id="IPR042938">
    <property type="entry name" value="Sfh5"/>
</dbReference>
<evidence type="ECO:0000256" key="10">
    <source>
        <dbReference type="ARBA" id="ARBA00022848"/>
    </source>
</evidence>
<keyword evidence="9 16" id="KW-0256">Endoplasmic reticulum</keyword>
<reference evidence="19 20" key="1">
    <citation type="submission" date="2019-07" db="EMBL/GenBank/DDBJ databases">
        <title>Genome assembly of two rare yeast pathogens: Diutina rugosa and Trichomonascus ciferrii.</title>
        <authorList>
            <person name="Mixao V."/>
            <person name="Saus E."/>
            <person name="Hansen A."/>
            <person name="Lass-Flor C."/>
            <person name="Gabaldon T."/>
        </authorList>
    </citation>
    <scope>NUCLEOTIDE SEQUENCE [LARGE SCALE GENOMIC DNA]</scope>
    <source>
        <strain evidence="19 20">CBS 613</strain>
    </source>
</reference>
<keyword evidence="10 16" id="KW-0492">Microsome</keyword>
<evidence type="ECO:0000256" key="2">
    <source>
        <dbReference type="ARBA" id="ARBA00004406"/>
    </source>
</evidence>
<dbReference type="CDD" id="cd00170">
    <property type="entry name" value="SEC14"/>
    <property type="match status" value="1"/>
</dbReference>
<dbReference type="GO" id="GO:0032541">
    <property type="term" value="C:cortical endoplasmic reticulum"/>
    <property type="evidence" value="ECO:0007669"/>
    <property type="project" value="TreeGrafter"/>
</dbReference>
<dbReference type="Gene3D" id="3.40.525.10">
    <property type="entry name" value="CRAL-TRIO lipid binding domain"/>
    <property type="match status" value="1"/>
</dbReference>
<dbReference type="InterPro" id="IPR001251">
    <property type="entry name" value="CRAL-TRIO_dom"/>
</dbReference>
<evidence type="ECO:0000313" key="19">
    <source>
        <dbReference type="EMBL" id="KAA8901977.1"/>
    </source>
</evidence>
<evidence type="ECO:0000256" key="17">
    <source>
        <dbReference type="SAM" id="MobiDB-lite"/>
    </source>
</evidence>
<gene>
    <name evidence="19" type="ORF">DIURU_003028</name>
</gene>
<keyword evidence="13 16" id="KW-0472">Membrane</keyword>
<dbReference type="InterPro" id="IPR036865">
    <property type="entry name" value="CRAL-TRIO_dom_sf"/>
</dbReference>
<dbReference type="SUPFAM" id="SSF52087">
    <property type="entry name" value="CRAL/TRIO domain"/>
    <property type="match status" value="1"/>
</dbReference>
<evidence type="ECO:0000313" key="20">
    <source>
        <dbReference type="Proteomes" id="UP000449547"/>
    </source>
</evidence>
<evidence type="ECO:0000256" key="6">
    <source>
        <dbReference type="ARBA" id="ARBA00022490"/>
    </source>
</evidence>
<dbReference type="OMA" id="MVQIHDY"/>
<dbReference type="GO" id="GO:0008526">
    <property type="term" value="F:phosphatidylinositol transfer activity"/>
    <property type="evidence" value="ECO:0007669"/>
    <property type="project" value="UniProtKB-UniRule"/>
</dbReference>
<feature type="region of interest" description="Disordered" evidence="17">
    <location>
        <begin position="1"/>
        <end position="74"/>
    </location>
</feature>
<dbReference type="OrthoDB" id="75724at2759"/>
<dbReference type="GO" id="GO:0005829">
    <property type="term" value="C:cytosol"/>
    <property type="evidence" value="ECO:0007669"/>
    <property type="project" value="TreeGrafter"/>
</dbReference>
<dbReference type="Pfam" id="PF00650">
    <property type="entry name" value="CRAL_TRIO"/>
    <property type="match status" value="1"/>
</dbReference>
<evidence type="ECO:0000256" key="12">
    <source>
        <dbReference type="ARBA" id="ARBA00023055"/>
    </source>
</evidence>
<keyword evidence="20" id="KW-1185">Reference proteome</keyword>
<dbReference type="PANTHER" id="PTHR47669">
    <property type="entry name" value="PHOSPHATIDYLINOSITOL TRANSFER PROTEIN SFH5"/>
    <property type="match status" value="1"/>
</dbReference>
<evidence type="ECO:0000256" key="16">
    <source>
        <dbReference type="RuleBase" id="RU367059"/>
    </source>
</evidence>
<keyword evidence="8" id="KW-0479">Metal-binding</keyword>
<evidence type="ECO:0000256" key="13">
    <source>
        <dbReference type="ARBA" id="ARBA00023136"/>
    </source>
</evidence>
<dbReference type="PANTHER" id="PTHR47669:SF1">
    <property type="entry name" value="PHOSPHATIDYLINOSITOL TRANSFER PROTEIN SFH5"/>
    <property type="match status" value="1"/>
</dbReference>
<dbReference type="PROSITE" id="PS50191">
    <property type="entry name" value="CRAL_TRIO"/>
    <property type="match status" value="1"/>
</dbReference>
<evidence type="ECO:0000256" key="1">
    <source>
        <dbReference type="ARBA" id="ARBA00001970"/>
    </source>
</evidence>
<evidence type="ECO:0000256" key="4">
    <source>
        <dbReference type="ARBA" id="ARBA00018320"/>
    </source>
</evidence>
<keyword evidence="12 16" id="KW-0445">Lipid transport</keyword>
<comment type="cofactor">
    <cofactor evidence="1">
        <name>heme b</name>
        <dbReference type="ChEBI" id="CHEBI:60344"/>
    </cofactor>
</comment>
<sequence>MSAVAATPVEDVPATKVEAPDSATGNTVDTGVSNDVKSASTKATPIPSGEPEAKPAATTKDEKSSAPAPKTVTKLTSSESAKLAQLIAQIPKILKSLDNPEYDEVFGYRINTADKEFVDEVIRNEILLKFLKADEFEVATAAARLKNTLNWRNKFQPLSAAWDEKHNEGLTKLGVITEFPNGKPNLKVATFNLYGNMQSLSKLFGEFGDKTSDKPGSQFLRWRIGLMERAVSLLDFTDVTNDKLAQIHDYTGVSIFRMEKKQKQNTKEIIEIFGHNYPELLSTKFFVGVPVFMSWVFSFLKTVGIINKETLKKFNVISGTNLAAEDAFPELPKKYGGKLDKDVYALDSKNTKIPQYGLELIKKLGSAKMQEALDDVE</sequence>
<dbReference type="GO" id="GO:0043001">
    <property type="term" value="P:Golgi to plasma membrane protein transport"/>
    <property type="evidence" value="ECO:0007669"/>
    <property type="project" value="TreeGrafter"/>
</dbReference>
<dbReference type="GO" id="GO:0046872">
    <property type="term" value="F:metal ion binding"/>
    <property type="evidence" value="ECO:0007669"/>
    <property type="project" value="UniProtKB-KW"/>
</dbReference>
<feature type="compositionally biased region" description="Polar residues" evidence="17">
    <location>
        <begin position="23"/>
        <end position="43"/>
    </location>
</feature>
<comment type="similarity">
    <text evidence="3 16">Belongs to the SFH5 family.</text>
</comment>
<accession>A0A642USA0</accession>
<keyword evidence="11" id="KW-0408">Iron</keyword>
<evidence type="ECO:0000256" key="8">
    <source>
        <dbReference type="ARBA" id="ARBA00022723"/>
    </source>
</evidence>
<comment type="caution">
    <text evidence="19">The sequence shown here is derived from an EMBL/GenBank/DDBJ whole genome shotgun (WGS) entry which is preliminary data.</text>
</comment>
<dbReference type="GO" id="GO:0005789">
    <property type="term" value="C:endoplasmic reticulum membrane"/>
    <property type="evidence" value="ECO:0007669"/>
    <property type="project" value="UniProtKB-SubCell"/>
</dbReference>
<dbReference type="AlphaFoldDB" id="A0A642USA0"/>
<dbReference type="InterPro" id="IPR036273">
    <property type="entry name" value="CRAL/TRIO_N_dom_sf"/>
</dbReference>
<comment type="function">
    <text evidence="15">Non-classical phosphatidylinositol (PtdIns) transfer protein (PITP), which exhibits PtdIns-binding/transfer activity in the absence of detectable PtdCho-binding/transfer activity. Regulates PtdIns(4,5)P2 homeostasis at the plasma membrane. Heme-binding protein that may play a role in organic oxidant-induced stress responses.</text>
</comment>
<comment type="subcellular location">
    <subcellularLocation>
        <location evidence="16">Cytoplasm</location>
    </subcellularLocation>
    <subcellularLocation>
        <location evidence="2 16">Endoplasmic reticulum membrane</location>
        <topology evidence="2 16">Peripheral membrane protein</topology>
    </subcellularLocation>
    <subcellularLocation>
        <location evidence="16">Microsome membrane</location>
        <topology evidence="16">Peripheral membrane protein</topology>
    </subcellularLocation>
</comment>
<dbReference type="GO" id="GO:0005886">
    <property type="term" value="C:plasma membrane"/>
    <property type="evidence" value="ECO:0007669"/>
    <property type="project" value="TreeGrafter"/>
</dbReference>
<evidence type="ECO:0000256" key="5">
    <source>
        <dbReference type="ARBA" id="ARBA00022448"/>
    </source>
</evidence>
<evidence type="ECO:0000259" key="18">
    <source>
        <dbReference type="PROSITE" id="PS50191"/>
    </source>
</evidence>
<evidence type="ECO:0000256" key="9">
    <source>
        <dbReference type="ARBA" id="ARBA00022824"/>
    </source>
</evidence>
<organism evidence="19 20">
    <name type="scientific">Diutina rugosa</name>
    <name type="common">Yeast</name>
    <name type="synonym">Candida rugosa</name>
    <dbReference type="NCBI Taxonomy" id="5481"/>
    <lineage>
        <taxon>Eukaryota</taxon>
        <taxon>Fungi</taxon>
        <taxon>Dikarya</taxon>
        <taxon>Ascomycota</taxon>
        <taxon>Saccharomycotina</taxon>
        <taxon>Pichiomycetes</taxon>
        <taxon>Debaryomycetaceae</taxon>
        <taxon>Diutina</taxon>
    </lineage>
</organism>
<evidence type="ECO:0000256" key="11">
    <source>
        <dbReference type="ARBA" id="ARBA00023004"/>
    </source>
</evidence>
<evidence type="ECO:0000256" key="14">
    <source>
        <dbReference type="ARBA" id="ARBA00024146"/>
    </source>
</evidence>
<name>A0A642USA0_DIURU</name>
<proteinExistence type="inferred from homology"/>
<evidence type="ECO:0000256" key="15">
    <source>
        <dbReference type="ARBA" id="ARBA00024180"/>
    </source>
</evidence>
<dbReference type="SMART" id="SM00516">
    <property type="entry name" value="SEC14"/>
    <property type="match status" value="1"/>
</dbReference>
<dbReference type="GeneID" id="54781679"/>
<keyword evidence="7" id="KW-0349">Heme</keyword>
<dbReference type="GO" id="GO:0017157">
    <property type="term" value="P:regulation of exocytosis"/>
    <property type="evidence" value="ECO:0007669"/>
    <property type="project" value="TreeGrafter"/>
</dbReference>
<evidence type="ECO:0000256" key="3">
    <source>
        <dbReference type="ARBA" id="ARBA00006667"/>
    </source>
</evidence>